<protein>
    <submittedName>
        <fullName evidence="1">McrC family protein</fullName>
    </submittedName>
</protein>
<dbReference type="PANTHER" id="PTHR38733">
    <property type="entry name" value="PROTEIN MCRC"/>
    <property type="match status" value="1"/>
</dbReference>
<name>A0ABS5U4V9_9BACT</name>
<dbReference type="PANTHER" id="PTHR38733:SF1">
    <property type="entry name" value="TYPE IV METHYL-DIRECTED RESTRICTION ENZYME ECOKMCRBC"/>
    <property type="match status" value="1"/>
</dbReference>
<comment type="caution">
    <text evidence="1">The sequence shown here is derived from an EMBL/GenBank/DDBJ whole genome shotgun (WGS) entry which is preliminary data.</text>
</comment>
<dbReference type="EMBL" id="JAHDYS010000002">
    <property type="protein sequence ID" value="MBT1070697.1"/>
    <property type="molecule type" value="Genomic_DNA"/>
</dbReference>
<dbReference type="RefSeq" id="WP_214296410.1">
    <property type="nucleotide sequence ID" value="NZ_JAHDYS010000002.1"/>
</dbReference>
<gene>
    <name evidence="1" type="ORF">KJB30_02770</name>
</gene>
<dbReference type="Proteomes" id="UP000784128">
    <property type="component" value="Unassembled WGS sequence"/>
</dbReference>
<sequence>MTLKDPNTMVLREFESCLIGSRWSSTTKTITARELSVISTYQEQTGNKLFAFGYRSIKATNWVGTFGIGDKSIEVIPKIDSSAELLPDAPTRENLLTMVAAAGYVSLARSEIARLTYDSKPLLAAFLDLYVDNLAREWRRGPIKRYVTLTENRQYLRGKLLIPEHIKLNGIQQQRFFTASDEFVEDNTVAQLLKAALHRCQRQKLCEQVSRKAKGLMPDFETVALIDFSAGECERVCVDRQIKRFEPLVNLAKIILRNCSPSSSPAGDAVYSLMFDMNEVFERFIAAELHHALAGRPVNVQSQVSGKSLLNQNGRGRFRLCPDLGVFHGKSTLCLLDTKWKRLDMDKSYANVSQADMYQMYAYGKEFDSPRTVLLYPRFSNLADIVATYEHNNSVLDSDSGISKQIVVATIDVSAPLNSLSGRQALHYDLTKAVFG</sequence>
<evidence type="ECO:0000313" key="1">
    <source>
        <dbReference type="EMBL" id="MBT1070697.1"/>
    </source>
</evidence>
<keyword evidence="2" id="KW-1185">Reference proteome</keyword>
<dbReference type="InterPro" id="IPR019292">
    <property type="entry name" value="McrC"/>
</dbReference>
<reference evidence="1 2" key="1">
    <citation type="submission" date="2021-05" db="EMBL/GenBank/DDBJ databases">
        <title>The draft genome of Geobacter chapellei DSM 13688.</title>
        <authorList>
            <person name="Xu Z."/>
            <person name="Masuda Y."/>
            <person name="Itoh H."/>
            <person name="Senoo K."/>
        </authorList>
    </citation>
    <scope>NUCLEOTIDE SEQUENCE [LARGE SCALE GENOMIC DNA]</scope>
    <source>
        <strain evidence="1 2">DSM 13688</strain>
    </source>
</reference>
<organism evidence="1 2">
    <name type="scientific">Pelotalea chapellei</name>
    <dbReference type="NCBI Taxonomy" id="44671"/>
    <lineage>
        <taxon>Bacteria</taxon>
        <taxon>Pseudomonadati</taxon>
        <taxon>Thermodesulfobacteriota</taxon>
        <taxon>Desulfuromonadia</taxon>
        <taxon>Geobacterales</taxon>
        <taxon>Geobacteraceae</taxon>
        <taxon>Pelotalea</taxon>
    </lineage>
</organism>
<proteinExistence type="predicted"/>
<evidence type="ECO:0000313" key="2">
    <source>
        <dbReference type="Proteomes" id="UP000784128"/>
    </source>
</evidence>
<dbReference type="Pfam" id="PF10117">
    <property type="entry name" value="McrBC"/>
    <property type="match status" value="1"/>
</dbReference>
<accession>A0ABS5U4V9</accession>